<evidence type="ECO:0000313" key="2">
    <source>
        <dbReference type="Proteomes" id="UP000280599"/>
    </source>
</evidence>
<dbReference type="EMBL" id="RBPT01000239">
    <property type="protein sequence ID" value="RMO45446.1"/>
    <property type="molecule type" value="Genomic_DNA"/>
</dbReference>
<gene>
    <name evidence="1" type="ORF">ALQ41_02990</name>
</gene>
<dbReference type="Proteomes" id="UP000280599">
    <property type="component" value="Unassembled WGS sequence"/>
</dbReference>
<comment type="caution">
    <text evidence="1">The sequence shown here is derived from an EMBL/GenBank/DDBJ whole genome shotgun (WGS) entry which is preliminary data.</text>
</comment>
<organism evidence="1 2">
    <name type="scientific">Pseudomonas savastanoi pv. glycinea</name>
    <name type="common">Pseudomonas syringae pv. glycinea</name>
    <dbReference type="NCBI Taxonomy" id="318"/>
    <lineage>
        <taxon>Bacteria</taxon>
        <taxon>Pseudomonadati</taxon>
        <taxon>Pseudomonadota</taxon>
        <taxon>Gammaproteobacteria</taxon>
        <taxon>Pseudomonadales</taxon>
        <taxon>Pseudomonadaceae</taxon>
        <taxon>Pseudomonas</taxon>
    </lineage>
</organism>
<protein>
    <submittedName>
        <fullName evidence="1">Uncharacterized protein</fullName>
    </submittedName>
</protein>
<name>A0A3M3JUC2_PSESG</name>
<proteinExistence type="predicted"/>
<reference evidence="1 2" key="1">
    <citation type="submission" date="2018-08" db="EMBL/GenBank/DDBJ databases">
        <title>Recombination of ecologically and evolutionarily significant loci maintains genetic cohesion in the Pseudomonas syringae species complex.</title>
        <authorList>
            <person name="Dillon M."/>
            <person name="Thakur S."/>
            <person name="Almeida R.N.D."/>
            <person name="Weir B.S."/>
            <person name="Guttman D.S."/>
        </authorList>
    </citation>
    <scope>NUCLEOTIDE SEQUENCE [LARGE SCALE GENOMIC DNA]</scope>
    <source>
        <strain evidence="1 2">ICMP 867</strain>
    </source>
</reference>
<evidence type="ECO:0000313" key="1">
    <source>
        <dbReference type="EMBL" id="RMO45446.1"/>
    </source>
</evidence>
<accession>A0A3M3JUC2</accession>
<dbReference type="SUPFAM" id="SSF116734">
    <property type="entry name" value="DNA methylase specificity domain"/>
    <property type="match status" value="1"/>
</dbReference>
<sequence>MSWPLKPLSELCLLGVDCVNKTAPVVDYPTPYKMIRTTNVKQGFIDVDTVRYVTEETFQS</sequence>
<dbReference type="AlphaFoldDB" id="A0A3M3JUC2"/>